<comment type="caution">
    <text evidence="2">The sequence shown here is derived from an EMBL/GenBank/DDBJ whole genome shotgun (WGS) entry which is preliminary data.</text>
</comment>
<sequence length="136" mass="15422">MRKIDYLVVHCTATPQSATVEAIKNYWKNVMKWKNPGYHFMIKPDGEAVSLLPITEVSNGVAGFNSRIINISYIGGVEKSLKPVDNRTPEQKDTMRRLLKDLKEMFPNAKIQGHRDFPGVHKDCPSFNAKAEYADL</sequence>
<organism evidence="2 3">
    <name type="scientific">Dyadobacter helix</name>
    <dbReference type="NCBI Taxonomy" id="2822344"/>
    <lineage>
        <taxon>Bacteria</taxon>
        <taxon>Pseudomonadati</taxon>
        <taxon>Bacteroidota</taxon>
        <taxon>Cytophagia</taxon>
        <taxon>Cytophagales</taxon>
        <taxon>Spirosomataceae</taxon>
        <taxon>Dyadobacter</taxon>
    </lineage>
</organism>
<dbReference type="Proteomes" id="UP000680038">
    <property type="component" value="Unassembled WGS sequence"/>
</dbReference>
<dbReference type="EMBL" id="CAJRAF010000002">
    <property type="protein sequence ID" value="CAG5002014.1"/>
    <property type="molecule type" value="Genomic_DNA"/>
</dbReference>
<dbReference type="InterPro" id="IPR036505">
    <property type="entry name" value="Amidase/PGRP_sf"/>
</dbReference>
<protein>
    <recommendedName>
        <fullName evidence="1">N-acetylmuramoyl-L-alanine amidase domain-containing protein</fullName>
    </recommendedName>
</protein>
<dbReference type="SMART" id="SM00644">
    <property type="entry name" value="Ami_2"/>
    <property type="match status" value="1"/>
</dbReference>
<dbReference type="InterPro" id="IPR002502">
    <property type="entry name" value="Amidase_domain"/>
</dbReference>
<accession>A0A916JCE1</accession>
<name>A0A916JCE1_9BACT</name>
<dbReference type="Pfam" id="PF01510">
    <property type="entry name" value="Amidase_2"/>
    <property type="match status" value="1"/>
</dbReference>
<dbReference type="GO" id="GO:0009253">
    <property type="term" value="P:peptidoglycan catabolic process"/>
    <property type="evidence" value="ECO:0007669"/>
    <property type="project" value="InterPro"/>
</dbReference>
<dbReference type="SUPFAM" id="SSF55846">
    <property type="entry name" value="N-acetylmuramoyl-L-alanine amidase-like"/>
    <property type="match status" value="1"/>
</dbReference>
<dbReference type="RefSeq" id="WP_215239356.1">
    <property type="nucleotide sequence ID" value="NZ_CAJRAF010000002.1"/>
</dbReference>
<dbReference type="CDD" id="cd06583">
    <property type="entry name" value="PGRP"/>
    <property type="match status" value="1"/>
</dbReference>
<reference evidence="2" key="1">
    <citation type="submission" date="2021-04" db="EMBL/GenBank/DDBJ databases">
        <authorList>
            <person name="Rodrigo-Torres L."/>
            <person name="Arahal R. D."/>
            <person name="Lucena T."/>
        </authorList>
    </citation>
    <scope>NUCLEOTIDE SEQUENCE</scope>
    <source>
        <strain evidence="2">CECT 9275</strain>
    </source>
</reference>
<proteinExistence type="predicted"/>
<keyword evidence="3" id="KW-1185">Reference proteome</keyword>
<dbReference type="AlphaFoldDB" id="A0A916JCE1"/>
<dbReference type="Gene3D" id="3.40.80.10">
    <property type="entry name" value="Peptidoglycan recognition protein-like"/>
    <property type="match status" value="1"/>
</dbReference>
<evidence type="ECO:0000313" key="2">
    <source>
        <dbReference type="EMBL" id="CAG5002014.1"/>
    </source>
</evidence>
<evidence type="ECO:0000313" key="3">
    <source>
        <dbReference type="Proteomes" id="UP000680038"/>
    </source>
</evidence>
<gene>
    <name evidence="2" type="ORF">DYBT9275_02786</name>
</gene>
<dbReference type="GO" id="GO:0008745">
    <property type="term" value="F:N-acetylmuramoyl-L-alanine amidase activity"/>
    <property type="evidence" value="ECO:0007669"/>
    <property type="project" value="InterPro"/>
</dbReference>
<evidence type="ECO:0000259" key="1">
    <source>
        <dbReference type="SMART" id="SM00644"/>
    </source>
</evidence>
<feature type="domain" description="N-acetylmuramoyl-L-alanine amidase" evidence="1">
    <location>
        <begin position="1"/>
        <end position="126"/>
    </location>
</feature>